<feature type="non-terminal residue" evidence="5">
    <location>
        <position position="970"/>
    </location>
</feature>
<proteinExistence type="predicted"/>
<dbReference type="CDD" id="cd21037">
    <property type="entry name" value="MLKL_NTD"/>
    <property type="match status" value="1"/>
</dbReference>
<keyword evidence="6" id="KW-1185">Reference proteome</keyword>
<dbReference type="InterPro" id="IPR056884">
    <property type="entry name" value="NPHP3-like_N"/>
</dbReference>
<gene>
    <name evidence="5" type="ORF">H1R20_g11320</name>
</gene>
<dbReference type="SUPFAM" id="SSF89155">
    <property type="entry name" value="TorD-like"/>
    <property type="match status" value="1"/>
</dbReference>
<feature type="region of interest" description="Disordered" evidence="2">
    <location>
        <begin position="1"/>
        <end position="111"/>
    </location>
</feature>
<dbReference type="InterPro" id="IPR036411">
    <property type="entry name" value="TorD-like_sf"/>
</dbReference>
<keyword evidence="3" id="KW-0812">Transmembrane</keyword>
<dbReference type="EMBL" id="JANBPK010001118">
    <property type="protein sequence ID" value="KAJ2925775.1"/>
    <property type="molecule type" value="Genomic_DNA"/>
</dbReference>
<dbReference type="Pfam" id="PF24883">
    <property type="entry name" value="NPHP3_N"/>
    <property type="match status" value="1"/>
</dbReference>
<feature type="compositionally biased region" description="Basic and acidic residues" evidence="2">
    <location>
        <begin position="51"/>
        <end position="86"/>
    </location>
</feature>
<feature type="compositionally biased region" description="Basic and acidic residues" evidence="2">
    <location>
        <begin position="154"/>
        <end position="165"/>
    </location>
</feature>
<feature type="domain" description="Nephrocystin 3-like N-terminal" evidence="4">
    <location>
        <begin position="492"/>
        <end position="648"/>
    </location>
</feature>
<dbReference type="InterPro" id="IPR027417">
    <property type="entry name" value="P-loop_NTPase"/>
</dbReference>
<reference evidence="5" key="1">
    <citation type="submission" date="2022-06" db="EMBL/GenBank/DDBJ databases">
        <title>Genome Sequence of Candolleomyces eurysporus.</title>
        <authorList>
            <person name="Buettner E."/>
        </authorList>
    </citation>
    <scope>NUCLEOTIDE SEQUENCE</scope>
    <source>
        <strain evidence="5">VTCC 930004</strain>
    </source>
</reference>
<name>A0A9W8MBC6_9AGAR</name>
<feature type="region of interest" description="Disordered" evidence="2">
    <location>
        <begin position="180"/>
        <end position="239"/>
    </location>
</feature>
<evidence type="ECO:0000313" key="5">
    <source>
        <dbReference type="EMBL" id="KAJ2925775.1"/>
    </source>
</evidence>
<dbReference type="Gene3D" id="3.40.50.300">
    <property type="entry name" value="P-loop containing nucleotide triphosphate hydrolases"/>
    <property type="match status" value="1"/>
</dbReference>
<evidence type="ECO:0000256" key="3">
    <source>
        <dbReference type="SAM" id="Phobius"/>
    </source>
</evidence>
<keyword evidence="3" id="KW-1133">Transmembrane helix</keyword>
<dbReference type="SUPFAM" id="SSF52540">
    <property type="entry name" value="P-loop containing nucleoside triphosphate hydrolases"/>
    <property type="match status" value="1"/>
</dbReference>
<comment type="caution">
    <text evidence="5">The sequence shown here is derived from an EMBL/GenBank/DDBJ whole genome shotgun (WGS) entry which is preliminary data.</text>
</comment>
<feature type="transmembrane region" description="Helical" evidence="3">
    <location>
        <begin position="948"/>
        <end position="968"/>
    </location>
</feature>
<feature type="compositionally biased region" description="Polar residues" evidence="2">
    <location>
        <begin position="199"/>
        <end position="220"/>
    </location>
</feature>
<protein>
    <recommendedName>
        <fullName evidence="4">Nephrocystin 3-like N-terminal domain-containing protein</fullName>
    </recommendedName>
</protein>
<dbReference type="Proteomes" id="UP001140091">
    <property type="component" value="Unassembled WGS sequence"/>
</dbReference>
<evidence type="ECO:0000313" key="6">
    <source>
        <dbReference type="Proteomes" id="UP001140091"/>
    </source>
</evidence>
<evidence type="ECO:0000256" key="2">
    <source>
        <dbReference type="SAM" id="MobiDB-lite"/>
    </source>
</evidence>
<dbReference type="PANTHER" id="PTHR10039:SF17">
    <property type="entry name" value="FUNGAL STAND N-TERMINAL GOODBYE DOMAIN-CONTAINING PROTEIN-RELATED"/>
    <property type="match status" value="1"/>
</dbReference>
<evidence type="ECO:0000256" key="1">
    <source>
        <dbReference type="ARBA" id="ARBA00022737"/>
    </source>
</evidence>
<organism evidence="5 6">
    <name type="scientific">Candolleomyces eurysporus</name>
    <dbReference type="NCBI Taxonomy" id="2828524"/>
    <lineage>
        <taxon>Eukaryota</taxon>
        <taxon>Fungi</taxon>
        <taxon>Dikarya</taxon>
        <taxon>Basidiomycota</taxon>
        <taxon>Agaricomycotina</taxon>
        <taxon>Agaricomycetes</taxon>
        <taxon>Agaricomycetidae</taxon>
        <taxon>Agaricales</taxon>
        <taxon>Agaricineae</taxon>
        <taxon>Psathyrellaceae</taxon>
        <taxon>Candolleomyces</taxon>
    </lineage>
</organism>
<feature type="region of interest" description="Disordered" evidence="2">
    <location>
        <begin position="133"/>
        <end position="165"/>
    </location>
</feature>
<accession>A0A9W8MBC6</accession>
<dbReference type="InterPro" id="IPR059179">
    <property type="entry name" value="MLKL-like_MCAfunc"/>
</dbReference>
<evidence type="ECO:0000259" key="4">
    <source>
        <dbReference type="Pfam" id="PF24883"/>
    </source>
</evidence>
<dbReference type="AlphaFoldDB" id="A0A9W8MBC6"/>
<keyword evidence="3" id="KW-0472">Membrane</keyword>
<dbReference type="OrthoDB" id="163438at2759"/>
<dbReference type="PANTHER" id="PTHR10039">
    <property type="entry name" value="AMELOGENIN"/>
    <property type="match status" value="1"/>
</dbReference>
<keyword evidence="1" id="KW-0677">Repeat</keyword>
<sequence>MAENTRSGGGGNLGLPDNPEQTPTPSRAATPGNDGSRPSSKASGFRAWAGRKYDKGKAKMERGVQKAEKGVKSLFDRGKPEGERGAEGSAASGSGDNADVMGRDVEAAAGSGTGAVDTVVAKTAEVLSAPAEIGTAAKNEQTASPKTPIASLVPKHEDKTATDHGIEDTPAVIATEMEPDTTGSVPQAHGAEIAPPSTPASNLQETVSPVQPRATFTSVATDDDDNPLQGPVLTSAASAPAPAAEQVGAHNMQEAVEGQGAPAPETAHMAMKESTSAKNTSKLWALAKGSLKTALGIVAPLVPEPFKGPAEALLKVLDVVEKVDSNKEEVKILEHRCDLLGSSIVNIISGKDTKFLSEDLMDSIGRLVEGIQDTLKATIKEKSTGFAAYVLVEDDVEVLKNANNKLDELLQCFWIENHIAGTIVLNSILANVQDQAEWMQGLSATLGKHFKNAALDRLKWVPGAAYDSQEVADKVVSCFEGTRTTLLANVGRWMSGTISDGHRPLYVLDGIAGIGKSTVALTVAQRAAGINSLGASFCFSRDQDDRKRSLGFVHTLAYQLARYDASYGDAVADAITGNPEALSKVLTEQFSLLVDKPLCPLLEQRKTPLVLVVDALDECVEPDASNVLKLIISSVCRLPNVKVLLTTRPELKLRSRYMGRPDANIFHLQEIEDLIVEQDISLYVNHSLSSDQMQEALGDSYHASWEPTPENKAKLAKLSGKLFIFASTAIKFILDEQYLNPLGQLSQILDLQSKNTSPISLLDDLYLNVLKSAKPAGEAKHWLSRFQKVVGAILAIQAPLSALILENLLDQAGGEVKAALANLHSILAPLDFITGPSCPSEFQIVEKEQHLELTKCCLKVMNRQLKFNICQVAIPSDDQYKDLDDLLKGGLTTDHISRELEYAVCYWANHLSKLERMDSDLIALLEEFLKKHLMHWLEALAYIKQLDIAYSALGTTLTILVCQLWIMIMV</sequence>